<name>A0A1X9N873_9GAMM</name>
<evidence type="ECO:0000313" key="8">
    <source>
        <dbReference type="Proteomes" id="UP000193450"/>
    </source>
</evidence>
<dbReference type="NCBIfam" id="NF037979">
    <property type="entry name" value="Na_transp"/>
    <property type="match status" value="1"/>
</dbReference>
<keyword evidence="3 6" id="KW-0812">Transmembrane</keyword>
<dbReference type="PRINTS" id="PR00176">
    <property type="entry name" value="NANEUSMPORT"/>
</dbReference>
<accession>A0A1X9N873</accession>
<feature type="transmembrane region" description="Helical" evidence="6">
    <location>
        <begin position="223"/>
        <end position="248"/>
    </location>
</feature>
<evidence type="ECO:0000313" key="7">
    <source>
        <dbReference type="EMBL" id="ARN73294.1"/>
    </source>
</evidence>
<keyword evidence="4 6" id="KW-1133">Transmembrane helix</keyword>
<dbReference type="InterPro" id="IPR000175">
    <property type="entry name" value="Na/ntran_symport"/>
</dbReference>
<dbReference type="SUPFAM" id="SSF161070">
    <property type="entry name" value="SNF-like"/>
    <property type="match status" value="1"/>
</dbReference>
<feature type="transmembrane region" description="Helical" evidence="6">
    <location>
        <begin position="345"/>
        <end position="369"/>
    </location>
</feature>
<evidence type="ECO:0000256" key="3">
    <source>
        <dbReference type="ARBA" id="ARBA00022692"/>
    </source>
</evidence>
<evidence type="ECO:0000256" key="6">
    <source>
        <dbReference type="SAM" id="Phobius"/>
    </source>
</evidence>
<feature type="transmembrane region" description="Helical" evidence="6">
    <location>
        <begin position="311"/>
        <end position="333"/>
    </location>
</feature>
<feature type="transmembrane region" description="Helical" evidence="6">
    <location>
        <begin position="90"/>
        <end position="112"/>
    </location>
</feature>
<reference evidence="7 8" key="1">
    <citation type="submission" date="2016-11" db="EMBL/GenBank/DDBJ databases">
        <title>Trade-off between light-utilization and light-protection in marine flavobacteria.</title>
        <authorList>
            <person name="Kumagai Y."/>
        </authorList>
    </citation>
    <scope>NUCLEOTIDE SEQUENCE [LARGE SCALE GENOMIC DNA]</scope>
    <source>
        <strain evidence="7 8">NBRC 107125</strain>
    </source>
</reference>
<proteinExistence type="predicted"/>
<keyword evidence="2" id="KW-0813">Transport</keyword>
<dbReference type="PANTHER" id="PTHR42948">
    <property type="entry name" value="TRANSPORTER"/>
    <property type="match status" value="1"/>
</dbReference>
<dbReference type="GO" id="GO:0016020">
    <property type="term" value="C:membrane"/>
    <property type="evidence" value="ECO:0007669"/>
    <property type="project" value="UniProtKB-SubCell"/>
</dbReference>
<dbReference type="STRING" id="716816.BST96_03735"/>
<dbReference type="PANTHER" id="PTHR42948:SF1">
    <property type="entry name" value="TRANSPORTER"/>
    <property type="match status" value="1"/>
</dbReference>
<dbReference type="CDD" id="cd10336">
    <property type="entry name" value="SLC6sbd_Tyt1-Like"/>
    <property type="match status" value="1"/>
</dbReference>
<dbReference type="Pfam" id="PF00209">
    <property type="entry name" value="SNF"/>
    <property type="match status" value="2"/>
</dbReference>
<dbReference type="Proteomes" id="UP000193450">
    <property type="component" value="Chromosome"/>
</dbReference>
<gene>
    <name evidence="7" type="ORF">BST96_03735</name>
</gene>
<dbReference type="RefSeq" id="WP_085757403.1">
    <property type="nucleotide sequence ID" value="NZ_CP019343.1"/>
</dbReference>
<evidence type="ECO:0000256" key="4">
    <source>
        <dbReference type="ARBA" id="ARBA00022989"/>
    </source>
</evidence>
<dbReference type="EMBL" id="CP019343">
    <property type="protein sequence ID" value="ARN73294.1"/>
    <property type="molecule type" value="Genomic_DNA"/>
</dbReference>
<evidence type="ECO:0000256" key="5">
    <source>
        <dbReference type="ARBA" id="ARBA00023136"/>
    </source>
</evidence>
<dbReference type="InterPro" id="IPR037272">
    <property type="entry name" value="SNS_sf"/>
</dbReference>
<protein>
    <submittedName>
        <fullName evidence="7">Sodium-dependent transporter</fullName>
    </submittedName>
</protein>
<dbReference type="PROSITE" id="PS50267">
    <property type="entry name" value="NA_NEUROTRAN_SYMP_3"/>
    <property type="match status" value="1"/>
</dbReference>
<feature type="transmembrane region" description="Helical" evidence="6">
    <location>
        <begin position="429"/>
        <end position="451"/>
    </location>
</feature>
<dbReference type="AlphaFoldDB" id="A0A1X9N873"/>
<comment type="subcellular location">
    <subcellularLocation>
        <location evidence="1">Membrane</location>
        <topology evidence="1">Multi-pass membrane protein</topology>
    </subcellularLocation>
</comment>
<feature type="transmembrane region" description="Helical" evidence="6">
    <location>
        <begin position="153"/>
        <end position="172"/>
    </location>
</feature>
<feature type="transmembrane region" description="Helical" evidence="6">
    <location>
        <begin position="268"/>
        <end position="291"/>
    </location>
</feature>
<keyword evidence="5 6" id="KW-0472">Membrane</keyword>
<dbReference type="OrthoDB" id="9762833at2"/>
<feature type="transmembrane region" description="Helical" evidence="6">
    <location>
        <begin position="16"/>
        <end position="33"/>
    </location>
</feature>
<feature type="transmembrane region" description="Helical" evidence="6">
    <location>
        <begin position="179"/>
        <end position="197"/>
    </location>
</feature>
<dbReference type="KEGG" id="osg:BST96_03735"/>
<evidence type="ECO:0000256" key="1">
    <source>
        <dbReference type="ARBA" id="ARBA00004141"/>
    </source>
</evidence>
<sequence>MNNHYESRRRGWRRSWSFVAATTGATIGLGNLWKFSYLAGENGGAAFVLAYLICIVVVAMPVMIAEVVLGSRGRSNPVSTMRDVSLEAGASSAWQVIGWLGCIAGLLVLSYYSVIAGWGFAYIGKLLGGEFVAASAQLSGDSFNSLLAAPELLVQWQALFLLIILLVVALGVRRGISAAARLLLPLLFIMLIALAIYSSQVGDFKAAAEFLFKPDFSALSQEALLVALGHAFFTLSIGVGAMMAYGAYVPDQRSITGMVSTVVLMDTLVSILAGLAIFPLVFSLNMAPAMGPGLMFVAMPYGFGNMIYGNYFGALFFLMVSLAAITSGVALLEPATSWLAQQFRWWRPAAAVVMIIVVWLLGLVTIFSFNIWQHIEVFGMSVFNLLDFVTANLLLPIGGVLIALFVGWKMRKEVLRDELYVESPQIFWLWRWLLRYIAAPGVLVVFLWSLYPWLKTQLV</sequence>
<feature type="transmembrane region" description="Helical" evidence="6">
    <location>
        <begin position="389"/>
        <end position="408"/>
    </location>
</feature>
<dbReference type="InterPro" id="IPR047218">
    <property type="entry name" value="YocR/YhdH-like"/>
</dbReference>
<evidence type="ECO:0000256" key="2">
    <source>
        <dbReference type="ARBA" id="ARBA00022448"/>
    </source>
</evidence>
<organism evidence="7 8">
    <name type="scientific">Oceanicoccus sagamiensis</name>
    <dbReference type="NCBI Taxonomy" id="716816"/>
    <lineage>
        <taxon>Bacteria</taxon>
        <taxon>Pseudomonadati</taxon>
        <taxon>Pseudomonadota</taxon>
        <taxon>Gammaproteobacteria</taxon>
        <taxon>Cellvibrionales</taxon>
        <taxon>Spongiibacteraceae</taxon>
        <taxon>Oceanicoccus</taxon>
    </lineage>
</organism>
<keyword evidence="8" id="KW-1185">Reference proteome</keyword>
<feature type="transmembrane region" description="Helical" evidence="6">
    <location>
        <begin position="45"/>
        <end position="69"/>
    </location>
</feature>